<keyword evidence="4" id="KW-0812">Transmembrane</keyword>
<dbReference type="CDD" id="cd06225">
    <property type="entry name" value="HAMP"/>
    <property type="match status" value="1"/>
</dbReference>
<dbReference type="Pfam" id="PF00672">
    <property type="entry name" value="HAMP"/>
    <property type="match status" value="1"/>
</dbReference>
<dbReference type="PANTHER" id="PTHR32089:SF112">
    <property type="entry name" value="LYSOZYME-LIKE PROTEIN-RELATED"/>
    <property type="match status" value="1"/>
</dbReference>
<dbReference type="GO" id="GO:0006935">
    <property type="term" value="P:chemotaxis"/>
    <property type="evidence" value="ECO:0007669"/>
    <property type="project" value="InterPro"/>
</dbReference>
<dbReference type="SUPFAM" id="SSF58104">
    <property type="entry name" value="Methyl-accepting chemotaxis protein (MCP) signaling domain"/>
    <property type="match status" value="1"/>
</dbReference>
<keyword evidence="8" id="KW-1185">Reference proteome</keyword>
<dbReference type="SMART" id="SM00304">
    <property type="entry name" value="HAMP"/>
    <property type="match status" value="1"/>
</dbReference>
<organism evidence="7 8">
    <name type="scientific">Paramaledivibacter caminithermalis (strain DSM 15212 / CIP 107654 / DViRD3)</name>
    <name type="common">Clostridium caminithermale</name>
    <dbReference type="NCBI Taxonomy" id="1121301"/>
    <lineage>
        <taxon>Bacteria</taxon>
        <taxon>Bacillati</taxon>
        <taxon>Bacillota</taxon>
        <taxon>Clostridia</taxon>
        <taxon>Peptostreptococcales</taxon>
        <taxon>Caminicellaceae</taxon>
        <taxon>Paramaledivibacter</taxon>
    </lineage>
</organism>
<keyword evidence="4" id="KW-0472">Membrane</keyword>
<proteinExistence type="inferred from homology"/>
<dbReference type="InterPro" id="IPR004089">
    <property type="entry name" value="MCPsignal_dom"/>
</dbReference>
<dbReference type="OrthoDB" id="1706317at2"/>
<dbReference type="InterPro" id="IPR032255">
    <property type="entry name" value="HBM"/>
</dbReference>
<evidence type="ECO:0000259" key="5">
    <source>
        <dbReference type="PROSITE" id="PS50111"/>
    </source>
</evidence>
<sequence length="670" mass="76072">MKRRFKDFKIRTKLGLGFYLIMISCILVGIVSYLGIKSIAEHDIYLLLNNNNLNKLMLEMRRNEKDFLIHEVRNPDFFKTGKSKYIDKFQSNYEKFMKKINLIKKNKDIIDNPESIKKFDEMEVLIKEYHKRFLEVADKKKLRGFEDYGFIGELRSKVHRFENMIENLPHNKDLKILILQARRAEKDYFLRKDTKYADKLTKIILQLRTVLNNSNYDDSVKADINILINTYVDKFNKVVSIDKEIGLKSTDGLIGDYRSTVHKIEPLVEEINKDIIQLINKDVKNKIRIIITIIIIAFLVSIFLILLISKLITKPINETKDMFKDIAKGEGDLTGRLEIKSKDEIGILSKWFNVFIEKIHQLISQVKDSVYTVTNSAEELSESVEAITDQAQNINDSIQQITKGMEESSASTEKINVSIAEVTGATRQLAEKAEEGSILSKEIGNRAKVMKNNAEKSTEMAESLIKEKQADISKAFEKSKIINEIEIMSNTISQIAEQTNLLALNAAIEAARAGEQGRGFTVVADEVRKLADQSTETVLNIKTTIKEVQDAFRDLTVNAGDILKFIEGKVKNDYKILVETGTQYMKDSDLISVLVEDFAASTEEILASMEEVSQAIEIVFESIEQAASSSNDIAVNITETTKAIDAAARVAERQMELAKGLNNMVGKFKV</sequence>
<keyword evidence="4" id="KW-1133">Transmembrane helix</keyword>
<evidence type="ECO:0000256" key="4">
    <source>
        <dbReference type="SAM" id="Phobius"/>
    </source>
</evidence>
<keyword evidence="1 3" id="KW-0807">Transducer</keyword>
<comment type="similarity">
    <text evidence="2">Belongs to the methyl-accepting chemotaxis (MCP) protein family.</text>
</comment>
<dbReference type="STRING" id="1121301.SAMN02745912_01679"/>
<dbReference type="GO" id="GO:0007165">
    <property type="term" value="P:signal transduction"/>
    <property type="evidence" value="ECO:0007669"/>
    <property type="project" value="UniProtKB-KW"/>
</dbReference>
<dbReference type="EMBL" id="FRAG01000016">
    <property type="protein sequence ID" value="SHJ93479.1"/>
    <property type="molecule type" value="Genomic_DNA"/>
</dbReference>
<evidence type="ECO:0000256" key="2">
    <source>
        <dbReference type="ARBA" id="ARBA00029447"/>
    </source>
</evidence>
<dbReference type="AlphaFoldDB" id="A0A1M6NCY2"/>
<dbReference type="Gene3D" id="1.10.287.950">
    <property type="entry name" value="Methyl-accepting chemotaxis protein"/>
    <property type="match status" value="1"/>
</dbReference>
<name>A0A1M6NCY2_PARC5</name>
<evidence type="ECO:0000259" key="6">
    <source>
        <dbReference type="PROSITE" id="PS50885"/>
    </source>
</evidence>
<gene>
    <name evidence="7" type="ORF">SAMN02745912_01679</name>
</gene>
<feature type="domain" description="Methyl-accepting transducer" evidence="5">
    <location>
        <begin position="383"/>
        <end position="634"/>
    </location>
</feature>
<dbReference type="PROSITE" id="PS51257">
    <property type="entry name" value="PROKAR_LIPOPROTEIN"/>
    <property type="match status" value="1"/>
</dbReference>
<feature type="transmembrane region" description="Helical" evidence="4">
    <location>
        <begin position="16"/>
        <end position="36"/>
    </location>
</feature>
<protein>
    <submittedName>
        <fullName evidence="7">HAMP domain-containing protein</fullName>
    </submittedName>
</protein>
<evidence type="ECO:0000313" key="8">
    <source>
        <dbReference type="Proteomes" id="UP000184465"/>
    </source>
</evidence>
<dbReference type="GO" id="GO:0004888">
    <property type="term" value="F:transmembrane signaling receptor activity"/>
    <property type="evidence" value="ECO:0007669"/>
    <property type="project" value="InterPro"/>
</dbReference>
<reference evidence="7 8" key="1">
    <citation type="submission" date="2016-11" db="EMBL/GenBank/DDBJ databases">
        <authorList>
            <person name="Jaros S."/>
            <person name="Januszkiewicz K."/>
            <person name="Wedrychowicz H."/>
        </authorList>
    </citation>
    <scope>NUCLEOTIDE SEQUENCE [LARGE SCALE GENOMIC DNA]</scope>
    <source>
        <strain evidence="7 8">DSM 15212</strain>
    </source>
</reference>
<dbReference type="GO" id="GO:0016020">
    <property type="term" value="C:membrane"/>
    <property type="evidence" value="ECO:0007669"/>
    <property type="project" value="InterPro"/>
</dbReference>
<dbReference type="SMART" id="SM00283">
    <property type="entry name" value="MA"/>
    <property type="match status" value="1"/>
</dbReference>
<dbReference type="InterPro" id="IPR004090">
    <property type="entry name" value="Chemotax_Me-accpt_rcpt"/>
</dbReference>
<dbReference type="PANTHER" id="PTHR32089">
    <property type="entry name" value="METHYL-ACCEPTING CHEMOTAXIS PROTEIN MCPB"/>
    <property type="match status" value="1"/>
</dbReference>
<dbReference type="PROSITE" id="PS50111">
    <property type="entry name" value="CHEMOTAXIS_TRANSDUC_2"/>
    <property type="match status" value="1"/>
</dbReference>
<dbReference type="PRINTS" id="PR00260">
    <property type="entry name" value="CHEMTRNSDUCR"/>
</dbReference>
<evidence type="ECO:0000256" key="3">
    <source>
        <dbReference type="PROSITE-ProRule" id="PRU00284"/>
    </source>
</evidence>
<feature type="transmembrane region" description="Helical" evidence="4">
    <location>
        <begin position="289"/>
        <end position="312"/>
    </location>
</feature>
<feature type="domain" description="HAMP" evidence="6">
    <location>
        <begin position="310"/>
        <end position="364"/>
    </location>
</feature>
<dbReference type="Pfam" id="PF00015">
    <property type="entry name" value="MCPsignal"/>
    <property type="match status" value="1"/>
</dbReference>
<evidence type="ECO:0000256" key="1">
    <source>
        <dbReference type="ARBA" id="ARBA00023224"/>
    </source>
</evidence>
<dbReference type="Proteomes" id="UP000184465">
    <property type="component" value="Unassembled WGS sequence"/>
</dbReference>
<dbReference type="SMART" id="SM01358">
    <property type="entry name" value="HBM"/>
    <property type="match status" value="1"/>
</dbReference>
<accession>A0A1M6NCY2</accession>
<dbReference type="RefSeq" id="WP_073148846.1">
    <property type="nucleotide sequence ID" value="NZ_FRAG01000016.1"/>
</dbReference>
<dbReference type="PROSITE" id="PS50885">
    <property type="entry name" value="HAMP"/>
    <property type="match status" value="1"/>
</dbReference>
<dbReference type="InterPro" id="IPR003660">
    <property type="entry name" value="HAMP_dom"/>
</dbReference>
<evidence type="ECO:0000313" key="7">
    <source>
        <dbReference type="EMBL" id="SHJ93479.1"/>
    </source>
</evidence>